<dbReference type="SUPFAM" id="SSF48225">
    <property type="entry name" value="Seven-hairpin glycosidases"/>
    <property type="match status" value="1"/>
</dbReference>
<keyword evidence="5 11" id="KW-0378">Hydrolase</keyword>
<evidence type="ECO:0000256" key="1">
    <source>
        <dbReference type="ARBA" id="ARBA00001913"/>
    </source>
</evidence>
<comment type="catalytic activity">
    <reaction evidence="9">
        <text>N(4)-(alpha-D-Man-(1-&gt;2)-alpha-D-Man-(1-&gt;2)-alpha-D-Man-(1-&gt;3)-[alpha-D-Man-(1-&gt;2)-alpha-D-Man-(1-&gt;3)-[alpha-D-Man-(1-&gt;2)-alpha-D-Man-(1-&gt;6)]-alpha-D-Man-(1-&gt;6)]-beta-D-Man-(1-&gt;4)-beta-D-GlcNAc-(1-&gt;4)-beta-D-GlcNAc)-L-asparaginyl-[protein] (N-glucan mannose isomer 9A1,2,3B1,2,3) + 4 H2O = N(4)-(alpha-D-Man-(1-&gt;3)-[alpha-D-Man-(1-&gt;3)-[alpha-D-Man-(1-&gt;6)]-alpha-D-Man-(1-&gt;6)]-beta-D-Man-(1-&gt;4)-beta-D-GlcNAc-(1-&gt;4)-beta-D-GlcNAc)-L-asparaginyl-[protein] (N-glucan mannose isomer 5A1,2) + 4 beta-D-mannose</text>
        <dbReference type="Rhea" id="RHEA:56008"/>
        <dbReference type="Rhea" id="RHEA-COMP:14356"/>
        <dbReference type="Rhea" id="RHEA-COMP:14367"/>
        <dbReference type="ChEBI" id="CHEBI:15377"/>
        <dbReference type="ChEBI" id="CHEBI:28563"/>
        <dbReference type="ChEBI" id="CHEBI:59087"/>
        <dbReference type="ChEBI" id="CHEBI:139493"/>
        <dbReference type="EC" id="3.2.1.113"/>
    </reaction>
</comment>
<dbReference type="Pfam" id="PF01532">
    <property type="entry name" value="Glyco_hydro_47"/>
    <property type="match status" value="1"/>
</dbReference>
<dbReference type="PANTHER" id="PTHR11742">
    <property type="entry name" value="MANNOSYL-OLIGOSACCHARIDE ALPHA-1,2-MANNOSIDASE-RELATED"/>
    <property type="match status" value="1"/>
</dbReference>
<evidence type="ECO:0000256" key="5">
    <source>
        <dbReference type="ARBA" id="ARBA00022801"/>
    </source>
</evidence>
<evidence type="ECO:0000256" key="6">
    <source>
        <dbReference type="ARBA" id="ARBA00022837"/>
    </source>
</evidence>
<accession>A0A132AED8</accession>
<dbReference type="PRINTS" id="PR00747">
    <property type="entry name" value="GLYHDRLASE47"/>
</dbReference>
<organism evidence="12 13">
    <name type="scientific">Sarcoptes scabiei</name>
    <name type="common">Itch mite</name>
    <name type="synonym">Acarus scabiei</name>
    <dbReference type="NCBI Taxonomy" id="52283"/>
    <lineage>
        <taxon>Eukaryota</taxon>
        <taxon>Metazoa</taxon>
        <taxon>Ecdysozoa</taxon>
        <taxon>Arthropoda</taxon>
        <taxon>Chelicerata</taxon>
        <taxon>Arachnida</taxon>
        <taxon>Acari</taxon>
        <taxon>Acariformes</taxon>
        <taxon>Sarcoptiformes</taxon>
        <taxon>Astigmata</taxon>
        <taxon>Psoroptidia</taxon>
        <taxon>Sarcoptoidea</taxon>
        <taxon>Sarcoptidae</taxon>
        <taxon>Sarcoptinae</taxon>
        <taxon>Sarcoptes</taxon>
    </lineage>
</organism>
<keyword evidence="11" id="KW-0326">Glycosidase</keyword>
<dbReference type="EC" id="3.2.1.-" evidence="11"/>
<keyword evidence="4" id="KW-0479">Metal-binding</keyword>
<comment type="catalytic activity">
    <reaction evidence="8">
        <text>N(4)-(alpha-D-Man-(1-&gt;2)-alpha-D-Man-(1-&gt;2)-alpha-D-Man-(1-&gt;3)-[alpha-D-Man-(1-&gt;3)-[alpha-D-Man-(1-&gt;2)-alpha-D-Man-(1-&gt;6)]-alpha-D-Man-(1-&gt;6)]-beta-D-Man-(1-&gt;4)-beta-D-GlcNAc-(1-&gt;4)-beta-D-GlcNAc)-L-asparaginyl-[protein] (N-glucan mannose isomer 8A1,2,3B1,3) + 3 H2O = N(4)-(alpha-D-Man-(1-&gt;3)-[alpha-D-Man-(1-&gt;3)-[alpha-D-Man-(1-&gt;6)]-alpha-D-Man-(1-&gt;6)]-beta-D-Man-(1-&gt;4)-beta-D-GlcNAc-(1-&gt;4)-beta-D-GlcNAc)-L-asparaginyl-[protein] (N-glucan mannose isomer 5A1,2) + 3 beta-D-mannose</text>
        <dbReference type="Rhea" id="RHEA:56028"/>
        <dbReference type="Rhea" id="RHEA-COMP:14358"/>
        <dbReference type="Rhea" id="RHEA-COMP:14367"/>
        <dbReference type="ChEBI" id="CHEBI:15377"/>
        <dbReference type="ChEBI" id="CHEBI:28563"/>
        <dbReference type="ChEBI" id="CHEBI:59087"/>
        <dbReference type="ChEBI" id="CHEBI:60628"/>
        <dbReference type="EC" id="3.2.1.113"/>
    </reaction>
</comment>
<dbReference type="Proteomes" id="UP000616769">
    <property type="component" value="Unassembled WGS sequence"/>
</dbReference>
<dbReference type="EMBL" id="JXLN01013415">
    <property type="protein sequence ID" value="KPM09352.1"/>
    <property type="molecule type" value="Genomic_DNA"/>
</dbReference>
<dbReference type="Gene3D" id="1.50.10.10">
    <property type="match status" value="1"/>
</dbReference>
<keyword evidence="6" id="KW-0106">Calcium</keyword>
<dbReference type="OrthoDB" id="8118055at2759"/>
<evidence type="ECO:0000256" key="8">
    <source>
        <dbReference type="ARBA" id="ARBA00047669"/>
    </source>
</evidence>
<feature type="disulfide bond" evidence="10">
    <location>
        <begin position="267"/>
        <end position="315"/>
    </location>
</feature>
<evidence type="ECO:0000256" key="4">
    <source>
        <dbReference type="ARBA" id="ARBA00022723"/>
    </source>
</evidence>
<dbReference type="AlphaFoldDB" id="A0A132AED8"/>
<evidence type="ECO:0000313" key="13">
    <source>
        <dbReference type="Proteomes" id="UP000616769"/>
    </source>
</evidence>
<dbReference type="InterPro" id="IPR050749">
    <property type="entry name" value="Glycosyl_Hydrolase_47"/>
</dbReference>
<evidence type="ECO:0000256" key="3">
    <source>
        <dbReference type="ARBA" id="ARBA00007658"/>
    </source>
</evidence>
<dbReference type="GO" id="GO:0016020">
    <property type="term" value="C:membrane"/>
    <property type="evidence" value="ECO:0007669"/>
    <property type="project" value="InterPro"/>
</dbReference>
<dbReference type="InterPro" id="IPR036026">
    <property type="entry name" value="Seven-hairpin_glycosidases"/>
</dbReference>
<comment type="similarity">
    <text evidence="3 11">Belongs to the glycosyl hydrolase 47 family.</text>
</comment>
<comment type="caution">
    <text evidence="12">The sequence shown here is derived from an EMBL/GenBank/DDBJ whole genome shotgun (WGS) entry which is preliminary data.</text>
</comment>
<evidence type="ECO:0000256" key="7">
    <source>
        <dbReference type="ARBA" id="ARBA00023157"/>
    </source>
</evidence>
<reference evidence="12 13" key="1">
    <citation type="journal article" date="2015" name="Parasit. Vectors">
        <title>Draft genome of the scabies mite.</title>
        <authorList>
            <person name="Rider S.D.Jr."/>
            <person name="Morgan M.S."/>
            <person name="Arlian L.G."/>
        </authorList>
    </citation>
    <scope>NUCLEOTIDE SEQUENCE [LARGE SCALE GENOMIC DNA]</scope>
    <source>
        <strain evidence="12">Arlian Lab</strain>
    </source>
</reference>
<dbReference type="InterPro" id="IPR012341">
    <property type="entry name" value="6hp_glycosidase-like_sf"/>
</dbReference>
<evidence type="ECO:0000256" key="9">
    <source>
        <dbReference type="ARBA" id="ARBA00048605"/>
    </source>
</evidence>
<dbReference type="PANTHER" id="PTHR11742:SF55">
    <property type="entry name" value="ENDOPLASMIC RETICULUM MANNOSYL-OLIGOSACCHARIDE 1,2-ALPHA-MANNOSIDASE"/>
    <property type="match status" value="1"/>
</dbReference>
<dbReference type="GO" id="GO:0005975">
    <property type="term" value="P:carbohydrate metabolic process"/>
    <property type="evidence" value="ECO:0007669"/>
    <property type="project" value="InterPro"/>
</dbReference>
<dbReference type="InterPro" id="IPR001382">
    <property type="entry name" value="Glyco_hydro_47"/>
</dbReference>
<gene>
    <name evidence="12" type="ORF">QR98_0078860</name>
</gene>
<evidence type="ECO:0000313" key="12">
    <source>
        <dbReference type="EMBL" id="KPM09352.1"/>
    </source>
</evidence>
<comment type="cofactor">
    <cofactor evidence="1">
        <name>Ca(2+)</name>
        <dbReference type="ChEBI" id="CHEBI:29108"/>
    </cofactor>
</comment>
<name>A0A132AED8_SARSC</name>
<dbReference type="VEuPathDB" id="VectorBase:SSCA005258"/>
<evidence type="ECO:0000256" key="11">
    <source>
        <dbReference type="RuleBase" id="RU361193"/>
    </source>
</evidence>
<protein>
    <recommendedName>
        <fullName evidence="11">alpha-1,2-Mannosidase</fullName>
        <ecNumber evidence="11">3.2.1.-</ecNumber>
    </recommendedName>
</protein>
<sequence length="463" mass="54391">MLRCWRAYSNKHWGRNDIRIRSDSFRRINLDFHYPDSNQSLTIVDALDTLLLMNLKEEYQIAREWILKNFSFIDSDQVVPILPTITNLVGGLLSSFAITGDIGLLRKAHRIASKLSNLFFIPNGKKPNAEFYEASLADLGSFYLEFKYLSDMTGDWRFQKRAFQIRSKLLLMRTENNTFYANINVKKCDWINQLMTTGKATGRFYDCLLKSFIQSNNTDYSALKWFLFSVLGMESNRMIMRTESGDFLYLTESKFGHNNQFMEHYSCFVPGLLKIAVKHLQKLWDQNHQYFLMNEFNRKILERMDSIAADLVETCFHAYNSTYSKLGADFFYFGESMHFTQPEGTFNDLSPEYIESLFYMWRLTKDPKYRQYAWSYVQAIKNQSETENGYFGIFNVNNKRTISNDYQPSFFLGATLKYLYLIFSNDAVFSLDRWIFNAAGHPLPICDKNDAYPLKSCTSKFYF</sequence>
<evidence type="ECO:0000256" key="10">
    <source>
        <dbReference type="PIRSR" id="PIRSR601382-3"/>
    </source>
</evidence>
<dbReference type="GO" id="GO:0005783">
    <property type="term" value="C:endoplasmic reticulum"/>
    <property type="evidence" value="ECO:0007669"/>
    <property type="project" value="TreeGrafter"/>
</dbReference>
<dbReference type="GO" id="GO:0005509">
    <property type="term" value="F:calcium ion binding"/>
    <property type="evidence" value="ECO:0007669"/>
    <property type="project" value="InterPro"/>
</dbReference>
<keyword evidence="7 10" id="KW-1015">Disulfide bond</keyword>
<comment type="pathway">
    <text evidence="2">Protein modification; protein glycosylation.</text>
</comment>
<evidence type="ECO:0000256" key="2">
    <source>
        <dbReference type="ARBA" id="ARBA00004922"/>
    </source>
</evidence>
<proteinExistence type="inferred from homology"/>
<dbReference type="GO" id="GO:0004571">
    <property type="term" value="F:mannosyl-oligosaccharide 1,2-alpha-mannosidase activity"/>
    <property type="evidence" value="ECO:0007669"/>
    <property type="project" value="UniProtKB-EC"/>
</dbReference>